<accession>A0A4D4J3S5</accession>
<sequence length="67" mass="6836">MRSRPYIGAGSNRSPRTAGKGHSTGGDIAAPPPAVIVSIAGAMVAAVARCPIGARFGSLFQDRTDLR</sequence>
<gene>
    <name evidence="2" type="ORF">GTS_17470</name>
</gene>
<comment type="caution">
    <text evidence="2">The sequence shown here is derived from an EMBL/GenBank/DDBJ whole genome shotgun (WGS) entry which is preliminary data.</text>
</comment>
<evidence type="ECO:0000313" key="2">
    <source>
        <dbReference type="EMBL" id="GDY30114.1"/>
    </source>
</evidence>
<dbReference type="EMBL" id="BJFL01000006">
    <property type="protein sequence ID" value="GDY30114.1"/>
    <property type="molecule type" value="Genomic_DNA"/>
</dbReference>
<dbReference type="Proteomes" id="UP000298860">
    <property type="component" value="Unassembled WGS sequence"/>
</dbReference>
<name>A0A4D4J3S5_9PSEU</name>
<evidence type="ECO:0000256" key="1">
    <source>
        <dbReference type="SAM" id="MobiDB-lite"/>
    </source>
</evidence>
<evidence type="ECO:0000313" key="3">
    <source>
        <dbReference type="Proteomes" id="UP000298860"/>
    </source>
</evidence>
<feature type="region of interest" description="Disordered" evidence="1">
    <location>
        <begin position="1"/>
        <end position="28"/>
    </location>
</feature>
<proteinExistence type="predicted"/>
<dbReference type="AlphaFoldDB" id="A0A4D4J3S5"/>
<reference evidence="3" key="1">
    <citation type="submission" date="2019-04" db="EMBL/GenBank/DDBJ databases">
        <title>Draft genome sequence of Pseudonocardiaceae bacterium SL3-2-4.</title>
        <authorList>
            <person name="Ningsih F."/>
            <person name="Yokota A."/>
            <person name="Sakai Y."/>
            <person name="Nanatani K."/>
            <person name="Yabe S."/>
            <person name="Oetari A."/>
            <person name="Sjamsuridzal W."/>
        </authorList>
    </citation>
    <scope>NUCLEOTIDE SEQUENCE [LARGE SCALE GENOMIC DNA]</scope>
    <source>
        <strain evidence="3">SL3-2-4</strain>
    </source>
</reference>
<keyword evidence="3" id="KW-1185">Reference proteome</keyword>
<organism evidence="2 3">
    <name type="scientific">Gandjariella thermophila</name>
    <dbReference type="NCBI Taxonomy" id="1931992"/>
    <lineage>
        <taxon>Bacteria</taxon>
        <taxon>Bacillati</taxon>
        <taxon>Actinomycetota</taxon>
        <taxon>Actinomycetes</taxon>
        <taxon>Pseudonocardiales</taxon>
        <taxon>Pseudonocardiaceae</taxon>
        <taxon>Gandjariella</taxon>
    </lineage>
</organism>
<protein>
    <submittedName>
        <fullName evidence="2">Uncharacterized protein</fullName>
    </submittedName>
</protein>